<name>A0A921H9G5_9BACT</name>
<dbReference type="Proteomes" id="UP000742098">
    <property type="component" value="Unassembled WGS sequence"/>
</dbReference>
<dbReference type="EMBL" id="DYVS01000318">
    <property type="protein sequence ID" value="HJF72385.1"/>
    <property type="molecule type" value="Genomic_DNA"/>
</dbReference>
<accession>A0A921H9G5</accession>
<dbReference type="SUPFAM" id="SSF141571">
    <property type="entry name" value="Pentapeptide repeat-like"/>
    <property type="match status" value="1"/>
</dbReference>
<feature type="non-terminal residue" evidence="1">
    <location>
        <position position="96"/>
    </location>
</feature>
<proteinExistence type="predicted"/>
<protein>
    <submittedName>
        <fullName evidence="1">Pentapeptide repeat-containing protein</fullName>
    </submittedName>
</protein>
<organism evidence="1 2">
    <name type="scientific">Butyricimonas virosa</name>
    <dbReference type="NCBI Taxonomy" id="544645"/>
    <lineage>
        <taxon>Bacteria</taxon>
        <taxon>Pseudomonadati</taxon>
        <taxon>Bacteroidota</taxon>
        <taxon>Bacteroidia</taxon>
        <taxon>Bacteroidales</taxon>
        <taxon>Odoribacteraceae</taxon>
        <taxon>Butyricimonas</taxon>
    </lineage>
</organism>
<dbReference type="Pfam" id="PF00805">
    <property type="entry name" value="Pentapeptide"/>
    <property type="match status" value="1"/>
</dbReference>
<dbReference type="Gene3D" id="2.160.20.80">
    <property type="entry name" value="E3 ubiquitin-protein ligase SopA"/>
    <property type="match status" value="1"/>
</dbReference>
<reference evidence="1" key="2">
    <citation type="submission" date="2021-09" db="EMBL/GenBank/DDBJ databases">
        <authorList>
            <person name="Gilroy R."/>
        </authorList>
    </citation>
    <scope>NUCLEOTIDE SEQUENCE</scope>
    <source>
        <strain evidence="1">6966</strain>
    </source>
</reference>
<reference evidence="1" key="1">
    <citation type="journal article" date="2021" name="PeerJ">
        <title>Extensive microbial diversity within the chicken gut microbiome revealed by metagenomics and culture.</title>
        <authorList>
            <person name="Gilroy R."/>
            <person name="Ravi A."/>
            <person name="Getino M."/>
            <person name="Pursley I."/>
            <person name="Horton D.L."/>
            <person name="Alikhan N.F."/>
            <person name="Baker D."/>
            <person name="Gharbi K."/>
            <person name="Hall N."/>
            <person name="Watson M."/>
            <person name="Adriaenssens E.M."/>
            <person name="Foster-Nyarko E."/>
            <person name="Jarju S."/>
            <person name="Secka A."/>
            <person name="Antonio M."/>
            <person name="Oren A."/>
            <person name="Chaudhuri R.R."/>
            <person name="La Ragione R."/>
            <person name="Hildebrand F."/>
            <person name="Pallen M.J."/>
        </authorList>
    </citation>
    <scope>NUCLEOTIDE SEQUENCE</scope>
    <source>
        <strain evidence="1">6966</strain>
    </source>
</reference>
<sequence length="96" mass="10717">MKKSNNEVRIVPPVLRGVEAGSELFCELLVNDDEVDCRSFSREVIDGVDLSEVNVSSCVFDHVSFPSCRFREARLTDVLFENCDLSNVDLSGSVLF</sequence>
<dbReference type="InterPro" id="IPR001646">
    <property type="entry name" value="5peptide_repeat"/>
</dbReference>
<dbReference type="AlphaFoldDB" id="A0A921H9G5"/>
<comment type="caution">
    <text evidence="1">The sequence shown here is derived from an EMBL/GenBank/DDBJ whole genome shotgun (WGS) entry which is preliminary data.</text>
</comment>
<gene>
    <name evidence="1" type="ORF">K8V05_16675</name>
</gene>
<evidence type="ECO:0000313" key="2">
    <source>
        <dbReference type="Proteomes" id="UP000742098"/>
    </source>
</evidence>
<evidence type="ECO:0000313" key="1">
    <source>
        <dbReference type="EMBL" id="HJF72385.1"/>
    </source>
</evidence>